<dbReference type="InterPro" id="IPR002347">
    <property type="entry name" value="SDR_fam"/>
</dbReference>
<organism evidence="3 4">
    <name type="scientific">Actinomadura fulvescens</name>
    <dbReference type="NCBI Taxonomy" id="46160"/>
    <lineage>
        <taxon>Bacteria</taxon>
        <taxon>Bacillati</taxon>
        <taxon>Actinomycetota</taxon>
        <taxon>Actinomycetes</taxon>
        <taxon>Streptosporangiales</taxon>
        <taxon>Thermomonosporaceae</taxon>
        <taxon>Actinomadura</taxon>
    </lineage>
</organism>
<dbReference type="PROSITE" id="PS00061">
    <property type="entry name" value="ADH_SHORT"/>
    <property type="match status" value="1"/>
</dbReference>
<dbReference type="Proteomes" id="UP001501509">
    <property type="component" value="Unassembled WGS sequence"/>
</dbReference>
<dbReference type="Pfam" id="PF13561">
    <property type="entry name" value="adh_short_C2"/>
    <property type="match status" value="1"/>
</dbReference>
<comment type="caution">
    <text evidence="3">The sequence shown here is derived from an EMBL/GenBank/DDBJ whole genome shotgun (WGS) entry which is preliminary data.</text>
</comment>
<evidence type="ECO:0000256" key="2">
    <source>
        <dbReference type="ARBA" id="ARBA00023002"/>
    </source>
</evidence>
<reference evidence="3 4" key="1">
    <citation type="journal article" date="2019" name="Int. J. Syst. Evol. Microbiol.">
        <title>The Global Catalogue of Microorganisms (GCM) 10K type strain sequencing project: providing services to taxonomists for standard genome sequencing and annotation.</title>
        <authorList>
            <consortium name="The Broad Institute Genomics Platform"/>
            <consortium name="The Broad Institute Genome Sequencing Center for Infectious Disease"/>
            <person name="Wu L."/>
            <person name="Ma J."/>
        </authorList>
    </citation>
    <scope>NUCLEOTIDE SEQUENCE [LARGE SCALE GENOMIC DNA]</scope>
    <source>
        <strain evidence="3 4">JCM 6833</strain>
    </source>
</reference>
<keyword evidence="4" id="KW-1185">Reference proteome</keyword>
<dbReference type="InterPro" id="IPR036291">
    <property type="entry name" value="NAD(P)-bd_dom_sf"/>
</dbReference>
<dbReference type="PRINTS" id="PR00081">
    <property type="entry name" value="GDHRDH"/>
</dbReference>
<dbReference type="RefSeq" id="WP_344546394.1">
    <property type="nucleotide sequence ID" value="NZ_BAAATD010000010.1"/>
</dbReference>
<protein>
    <submittedName>
        <fullName evidence="3">SDR family oxidoreductase</fullName>
    </submittedName>
</protein>
<evidence type="ECO:0000313" key="3">
    <source>
        <dbReference type="EMBL" id="GAA2620942.1"/>
    </source>
</evidence>
<dbReference type="InterPro" id="IPR020904">
    <property type="entry name" value="Sc_DH/Rdtase_CS"/>
</dbReference>
<gene>
    <name evidence="3" type="ORF">GCM10010411_66040</name>
</gene>
<keyword evidence="2" id="KW-0560">Oxidoreductase</keyword>
<accession>A0ABN3QAA9</accession>
<evidence type="ECO:0000256" key="1">
    <source>
        <dbReference type="ARBA" id="ARBA00006484"/>
    </source>
</evidence>
<comment type="similarity">
    <text evidence="1">Belongs to the short-chain dehydrogenases/reductases (SDR) family.</text>
</comment>
<dbReference type="EMBL" id="BAAATD010000010">
    <property type="protein sequence ID" value="GAA2620942.1"/>
    <property type="molecule type" value="Genomic_DNA"/>
</dbReference>
<evidence type="ECO:0000313" key="4">
    <source>
        <dbReference type="Proteomes" id="UP001501509"/>
    </source>
</evidence>
<dbReference type="PANTHER" id="PTHR43669:SF3">
    <property type="entry name" value="ALCOHOL DEHYDROGENASE, PUTATIVE (AFU_ORTHOLOGUE AFUA_3G03445)-RELATED"/>
    <property type="match status" value="1"/>
</dbReference>
<dbReference type="PANTHER" id="PTHR43669">
    <property type="entry name" value="5-KETO-D-GLUCONATE 5-REDUCTASE"/>
    <property type="match status" value="1"/>
</dbReference>
<dbReference type="CDD" id="cd05233">
    <property type="entry name" value="SDR_c"/>
    <property type="match status" value="1"/>
</dbReference>
<dbReference type="PRINTS" id="PR00080">
    <property type="entry name" value="SDRFAMILY"/>
</dbReference>
<name>A0ABN3QAA9_9ACTN</name>
<sequence length="268" mass="27867">MDLQLSGRVAVVTGASKGMGLAITRTLLEEGARVVAASRKTSPELDALAGPHLVHVAVDLMDPEAPGLLVERAVAEFGGLDILVNNAGGPPPGVSLPRFGFLTPDDDDWRQMFEFNLFSVVRAVRAAIPAMLERGGGSIVNISSGVARRPGPMNYDYSAAKAGLNNLTKGLSEEFGPQGIRVNTVSPGPVRTAWWTEEGGAADILAGATGADRDAVLTKVAPEMMNLTTGRLVEPQEVADVVALLASPRSASTTGAELAVDGGFLKEL</sequence>
<proteinExistence type="inferred from homology"/>
<dbReference type="Gene3D" id="3.40.50.720">
    <property type="entry name" value="NAD(P)-binding Rossmann-like Domain"/>
    <property type="match status" value="1"/>
</dbReference>
<dbReference type="SUPFAM" id="SSF51735">
    <property type="entry name" value="NAD(P)-binding Rossmann-fold domains"/>
    <property type="match status" value="1"/>
</dbReference>